<dbReference type="PANTHER" id="PTHR46566">
    <property type="entry name" value="1-PHOSPHOFRUCTOKINASE-RELATED"/>
    <property type="match status" value="1"/>
</dbReference>
<dbReference type="AlphaFoldDB" id="A0AAU7DV77"/>
<evidence type="ECO:0000256" key="3">
    <source>
        <dbReference type="ARBA" id="ARBA00022741"/>
    </source>
</evidence>
<dbReference type="GO" id="GO:0008443">
    <property type="term" value="F:phosphofructokinase activity"/>
    <property type="evidence" value="ECO:0007669"/>
    <property type="project" value="TreeGrafter"/>
</dbReference>
<feature type="domain" description="Carbohydrate kinase PfkB" evidence="7">
    <location>
        <begin position="8"/>
        <end position="283"/>
    </location>
</feature>
<dbReference type="GO" id="GO:0005524">
    <property type="term" value="F:ATP binding"/>
    <property type="evidence" value="ECO:0007669"/>
    <property type="project" value="UniProtKB-KW"/>
</dbReference>
<dbReference type="InterPro" id="IPR029056">
    <property type="entry name" value="Ribokinase-like"/>
</dbReference>
<dbReference type="Pfam" id="PF00294">
    <property type="entry name" value="PfkB"/>
    <property type="match status" value="1"/>
</dbReference>
<dbReference type="PROSITE" id="PS00583">
    <property type="entry name" value="PFKB_KINASES_1"/>
    <property type="match status" value="1"/>
</dbReference>
<evidence type="ECO:0000256" key="2">
    <source>
        <dbReference type="ARBA" id="ARBA00022679"/>
    </source>
</evidence>
<keyword evidence="5" id="KW-0067">ATP-binding</keyword>
<dbReference type="CDD" id="cd01164">
    <property type="entry name" value="FruK_PfkB_like"/>
    <property type="match status" value="1"/>
</dbReference>
<dbReference type="NCBIfam" id="TIGR03168">
    <property type="entry name" value="1-PFK"/>
    <property type="match status" value="1"/>
</dbReference>
<dbReference type="PIRSF" id="PIRSF000535">
    <property type="entry name" value="1PFK/6PFK/LacC"/>
    <property type="match status" value="1"/>
</dbReference>
<keyword evidence="3" id="KW-0547">Nucleotide-binding</keyword>
<dbReference type="PROSITE" id="PS00584">
    <property type="entry name" value="PFKB_KINASES_2"/>
    <property type="match status" value="1"/>
</dbReference>
<dbReference type="InterPro" id="IPR011611">
    <property type="entry name" value="PfkB_dom"/>
</dbReference>
<evidence type="ECO:0000256" key="1">
    <source>
        <dbReference type="ARBA" id="ARBA00010688"/>
    </source>
</evidence>
<sequence length="308" mass="31798">MILTITPNPAVDETYAFTELEVGETNRADPPVRRAGGKGLNVARVLHAQGFPVAALAPVGGPNGQVFAKELDGSGIPQVLVTVAPETRRSFALVEQQTGRTTVVNEHGGALSEAEWDLIRDRIVDQLDSGVTVLVASGSLPTGADEDFYPWCVRQAAARGIPSIIDTSGPALLAAARAGATALKPNHHELAAVTGQTELPAGARQLLELGAKHVYASAGEDGLIHFAAGSNTWHSARLPQPLIGNPTGAGDSVVAAIAAGLFSGDEHSSVILPRAAAWSASAVLMPTAGELHPSHSRLLAQLVLETGN</sequence>
<dbReference type="InterPro" id="IPR017583">
    <property type="entry name" value="Tagatose/fructose_Pkinase"/>
</dbReference>
<reference evidence="8" key="1">
    <citation type="submission" date="2024-02" db="EMBL/GenBank/DDBJ databases">
        <title>Tomenella chthoni gen. nov. sp. nov., a member of the family Jonesiaceae isolated from bat guano.</title>
        <authorList>
            <person name="Miller S.L."/>
            <person name="King J."/>
            <person name="Sankaranarayanan K."/>
            <person name="Lawson P.A."/>
        </authorList>
    </citation>
    <scope>NUCLEOTIDE SEQUENCE</scope>
    <source>
        <strain evidence="8">BS-20</strain>
    </source>
</reference>
<evidence type="ECO:0000256" key="4">
    <source>
        <dbReference type="ARBA" id="ARBA00022777"/>
    </source>
</evidence>
<keyword evidence="2 6" id="KW-0808">Transferase</keyword>
<evidence type="ECO:0000256" key="6">
    <source>
        <dbReference type="PIRNR" id="PIRNR000535"/>
    </source>
</evidence>
<keyword evidence="4" id="KW-0418">Kinase</keyword>
<comment type="similarity">
    <text evidence="1">Belongs to the carbohydrate kinase PfkB family.</text>
</comment>
<protein>
    <submittedName>
        <fullName evidence="8">1-phosphofructokinase family hexose kinase</fullName>
    </submittedName>
</protein>
<dbReference type="SUPFAM" id="SSF53613">
    <property type="entry name" value="Ribokinase-like"/>
    <property type="match status" value="1"/>
</dbReference>
<accession>A0AAU7DV77</accession>
<organism evidence="8">
    <name type="scientific">Jonesiaceae bacterium BS-20</name>
    <dbReference type="NCBI Taxonomy" id="3120821"/>
    <lineage>
        <taxon>Bacteria</taxon>
        <taxon>Bacillati</taxon>
        <taxon>Actinomycetota</taxon>
        <taxon>Actinomycetes</taxon>
        <taxon>Micrococcales</taxon>
        <taxon>Jonesiaceae</taxon>
    </lineage>
</organism>
<evidence type="ECO:0000256" key="5">
    <source>
        <dbReference type="ARBA" id="ARBA00022840"/>
    </source>
</evidence>
<gene>
    <name evidence="8" type="ORF">V5R04_13010</name>
</gene>
<dbReference type="PANTHER" id="PTHR46566:SF5">
    <property type="entry name" value="1-PHOSPHOFRUCTOKINASE"/>
    <property type="match status" value="1"/>
</dbReference>
<name>A0AAU7DV77_9MICO</name>
<dbReference type="Gene3D" id="3.40.1190.20">
    <property type="match status" value="1"/>
</dbReference>
<dbReference type="EMBL" id="CP146203">
    <property type="protein sequence ID" value="XBH21123.1"/>
    <property type="molecule type" value="Genomic_DNA"/>
</dbReference>
<dbReference type="InterPro" id="IPR002173">
    <property type="entry name" value="Carboh/pur_kinase_PfkB_CS"/>
</dbReference>
<evidence type="ECO:0000259" key="7">
    <source>
        <dbReference type="Pfam" id="PF00294"/>
    </source>
</evidence>
<proteinExistence type="inferred from homology"/>
<dbReference type="GO" id="GO:0005829">
    <property type="term" value="C:cytosol"/>
    <property type="evidence" value="ECO:0007669"/>
    <property type="project" value="TreeGrafter"/>
</dbReference>
<evidence type="ECO:0000313" key="8">
    <source>
        <dbReference type="EMBL" id="XBH21123.1"/>
    </source>
</evidence>